<evidence type="ECO:0000256" key="4">
    <source>
        <dbReference type="ARBA" id="ARBA00022692"/>
    </source>
</evidence>
<dbReference type="InterPro" id="IPR036259">
    <property type="entry name" value="MFS_trans_sf"/>
</dbReference>
<protein>
    <recommendedName>
        <fullName evidence="16">Major facilitator superfamily (MFS) profile domain-containing protein</fullName>
    </recommendedName>
</protein>
<gene>
    <name evidence="14" type="ORF">niasHS_012111</name>
</gene>
<dbReference type="PROSITE" id="PS50850">
    <property type="entry name" value="MFS"/>
    <property type="match status" value="1"/>
</dbReference>
<feature type="transmembrane region" description="Helical" evidence="11">
    <location>
        <begin position="328"/>
        <end position="349"/>
    </location>
</feature>
<feature type="coiled-coil region" evidence="9">
    <location>
        <begin position="776"/>
        <end position="822"/>
    </location>
</feature>
<feature type="region of interest" description="Disordered" evidence="10">
    <location>
        <begin position="730"/>
        <end position="755"/>
    </location>
</feature>
<feature type="domain" description="Ubiquitin-like protease family profile" evidence="12">
    <location>
        <begin position="867"/>
        <end position="1030"/>
    </location>
</feature>
<feature type="transmembrane region" description="Helical" evidence="11">
    <location>
        <begin position="118"/>
        <end position="138"/>
    </location>
</feature>
<evidence type="ECO:0000256" key="8">
    <source>
        <dbReference type="ARBA" id="ARBA00023136"/>
    </source>
</evidence>
<dbReference type="PANTHER" id="PTHR24064">
    <property type="entry name" value="SOLUTE CARRIER FAMILY 22 MEMBER"/>
    <property type="match status" value="1"/>
</dbReference>
<dbReference type="SUPFAM" id="SSF103473">
    <property type="entry name" value="MFS general substrate transporter"/>
    <property type="match status" value="1"/>
</dbReference>
<reference evidence="14 15" key="1">
    <citation type="submission" date="2024-10" db="EMBL/GenBank/DDBJ databases">
        <authorList>
            <person name="Kim D."/>
        </authorList>
    </citation>
    <scope>NUCLEOTIDE SEQUENCE [LARGE SCALE GENOMIC DNA]</scope>
    <source>
        <strain evidence="14">Taebaek</strain>
    </source>
</reference>
<feature type="transmembrane region" description="Helical" evidence="11">
    <location>
        <begin position="361"/>
        <end position="382"/>
    </location>
</feature>
<feature type="coiled-coil region" evidence="9">
    <location>
        <begin position="291"/>
        <end position="319"/>
    </location>
</feature>
<feature type="compositionally biased region" description="Low complexity" evidence="10">
    <location>
        <begin position="736"/>
        <end position="749"/>
    </location>
</feature>
<keyword evidence="9" id="KW-0175">Coiled coil</keyword>
<evidence type="ECO:0000313" key="14">
    <source>
        <dbReference type="EMBL" id="KAL3078224.1"/>
    </source>
</evidence>
<dbReference type="CDD" id="cd17317">
    <property type="entry name" value="MFS_SLC22"/>
    <property type="match status" value="1"/>
</dbReference>
<dbReference type="FunFam" id="3.40.395.10:FF:000001">
    <property type="entry name" value="Sentrin-specific protease 1"/>
    <property type="match status" value="1"/>
</dbReference>
<feature type="transmembrane region" description="Helical" evidence="11">
    <location>
        <begin position="472"/>
        <end position="495"/>
    </location>
</feature>
<organism evidence="14 15">
    <name type="scientific">Heterodera schachtii</name>
    <name type="common">Sugarbeet cyst nematode worm</name>
    <name type="synonym">Tylenchus schachtii</name>
    <dbReference type="NCBI Taxonomy" id="97005"/>
    <lineage>
        <taxon>Eukaryota</taxon>
        <taxon>Metazoa</taxon>
        <taxon>Ecdysozoa</taxon>
        <taxon>Nematoda</taxon>
        <taxon>Chromadorea</taxon>
        <taxon>Rhabditida</taxon>
        <taxon>Tylenchina</taxon>
        <taxon>Tylenchomorpha</taxon>
        <taxon>Tylenchoidea</taxon>
        <taxon>Heteroderidae</taxon>
        <taxon>Heteroderinae</taxon>
        <taxon>Heterodera</taxon>
    </lineage>
</organism>
<evidence type="ECO:0000256" key="3">
    <source>
        <dbReference type="ARBA" id="ARBA00022670"/>
    </source>
</evidence>
<dbReference type="PROSITE" id="PS50600">
    <property type="entry name" value="ULP_PROTEASE"/>
    <property type="match status" value="1"/>
</dbReference>
<feature type="transmembrane region" description="Helical" evidence="11">
    <location>
        <begin position="413"/>
        <end position="435"/>
    </location>
</feature>
<dbReference type="AlphaFoldDB" id="A0ABD2IDA1"/>
<evidence type="ECO:0000256" key="5">
    <source>
        <dbReference type="ARBA" id="ARBA00022801"/>
    </source>
</evidence>
<dbReference type="InterPro" id="IPR020846">
    <property type="entry name" value="MFS_dom"/>
</dbReference>
<keyword evidence="3" id="KW-0645">Protease</keyword>
<keyword evidence="5" id="KW-0378">Hydrolase</keyword>
<feature type="domain" description="Major facilitator superfamily (MFS) profile" evidence="13">
    <location>
        <begin position="53"/>
        <end position="500"/>
    </location>
</feature>
<dbReference type="InterPro" id="IPR003653">
    <property type="entry name" value="Peptidase_C48_C"/>
</dbReference>
<dbReference type="Pfam" id="PF00083">
    <property type="entry name" value="Sugar_tr"/>
    <property type="match status" value="1"/>
</dbReference>
<dbReference type="GO" id="GO:0016020">
    <property type="term" value="C:membrane"/>
    <property type="evidence" value="ECO:0007669"/>
    <property type="project" value="UniProtKB-SubCell"/>
</dbReference>
<evidence type="ECO:0000256" key="9">
    <source>
        <dbReference type="SAM" id="Coils"/>
    </source>
</evidence>
<dbReference type="GO" id="GO:0060255">
    <property type="term" value="P:regulation of macromolecule metabolic process"/>
    <property type="evidence" value="ECO:0007669"/>
    <property type="project" value="UniProtKB-ARBA"/>
</dbReference>
<keyword evidence="6" id="KW-0788">Thiol protease</keyword>
<name>A0ABD2IDA1_HETSC</name>
<evidence type="ECO:0000313" key="15">
    <source>
        <dbReference type="Proteomes" id="UP001620645"/>
    </source>
</evidence>
<keyword evidence="7 11" id="KW-1133">Transmembrane helix</keyword>
<dbReference type="GO" id="GO:0006508">
    <property type="term" value="P:proteolysis"/>
    <property type="evidence" value="ECO:0007669"/>
    <property type="project" value="UniProtKB-KW"/>
</dbReference>
<dbReference type="InterPro" id="IPR038765">
    <property type="entry name" value="Papain-like_cys_pep_sf"/>
</dbReference>
<keyword evidence="4 11" id="KW-0812">Transmembrane</keyword>
<dbReference type="GO" id="GO:0080090">
    <property type="term" value="P:regulation of primary metabolic process"/>
    <property type="evidence" value="ECO:0007669"/>
    <property type="project" value="UniProtKB-ARBA"/>
</dbReference>
<evidence type="ECO:0000259" key="13">
    <source>
        <dbReference type="PROSITE" id="PS50850"/>
    </source>
</evidence>
<feature type="transmembrane region" description="Helical" evidence="11">
    <location>
        <begin position="389"/>
        <end position="407"/>
    </location>
</feature>
<feature type="transmembrane region" description="Helical" evidence="11">
    <location>
        <begin position="145"/>
        <end position="163"/>
    </location>
</feature>
<dbReference type="EMBL" id="JBICCN010000315">
    <property type="protein sequence ID" value="KAL3078224.1"/>
    <property type="molecule type" value="Genomic_DNA"/>
</dbReference>
<evidence type="ECO:0000259" key="12">
    <source>
        <dbReference type="PROSITE" id="PS50600"/>
    </source>
</evidence>
<feature type="transmembrane region" description="Helical" evidence="11">
    <location>
        <begin position="205"/>
        <end position="226"/>
    </location>
</feature>
<evidence type="ECO:0000256" key="6">
    <source>
        <dbReference type="ARBA" id="ARBA00022807"/>
    </source>
</evidence>
<dbReference type="Proteomes" id="UP001620645">
    <property type="component" value="Unassembled WGS sequence"/>
</dbReference>
<dbReference type="InterPro" id="IPR005828">
    <property type="entry name" value="MFS_sugar_transport-like"/>
</dbReference>
<sequence length="1060" mass="121096">MAIKIGPVRSSADSPEIANANNFRRLSIFDRTIECKSADQLLNLIGPKNPLVLFVWIAMALVWAVMAMPIMCSAFLMDDFCSSQKTEYNGTDSVCSPRPGTVTADFNLGSGRSYLADIATSAFVGGMAIGSIFMPWFADRKGRRSAVLCSLFLCGFFGCASAFSPNIFVFIALRFAQGLSFSGCAMLNWVLAYESIPLRLRSQSALVFGLMWVIGYCLVAPVAYFTTNWQQLIAAASGPSILFGIFYFFTIPESFHFLVAGKKLNDVKKWVEKANKCAAKAGTRAIGSTELDQFIGQIAKEKEEQRDEENERRSDASQVRHFWTDRTLILYLTVFCFLWTCDTFIYYGLSLFSAQLAGNRFVNFTLVALAEVPAYLFAPFLLEKLGRRLFTSFTHFLAASAFLAVLLNDSPKLFLVLWLIGKFAISSSFTGLFVYTSEVFPTVNRGLCMGICTAVSQGSSIFAPSVRVMAKFSSIAPMLFFGAFSFFAGLFTLLLPETKGKELPENSIRSNPLTGFYRPSRFDANVSNFSNKNHPFDEGLNFFGKLTSSQFDNNNSYEPSLNSNRFRFREFFAREHEQQEQDSFLKNLDNSRRNDSIRYDPYSSASKNHRLRKILYKSMANIDDLSPLPNKYVGFTMHDKLAHLKKTIRGFDTTNFSNKENSNFTTPAVSSLGFRNLNSTGYGTALPKRFSPPNTSTPLATNQINNLLRRPRPFMMHQQKSETADKIVPQTVPEETPSSSRKVSTSITSECSNSEKPSLFSTGVSLLRSVQQLWRGKRFNEEIENRKKEAQSLEKELRLREKSRHNRELTEEENRRVRLQLEGLVLERRVPPKEEFPELKNADKQIVKIIWNRSMSLEEVFVSGFDAKIRRKDLLTLSNLEWLNDEVINFFLNLVVERNNSDPNLPKVFTFNTFFYQNLQKNGFTGVKRWTRKIDIFAHEMIIVPIHLPNHWCMAIIDFRQKRLDYYDSLMGTNEKCLHNLRDYLEQESLDKRKRPFDSEGWMMECRKDIPSQSNFSDCGMFSCLFAEYASRRAPITFTQKHISYFRERMCFEIYQKSLL</sequence>
<dbReference type="Gene3D" id="1.20.1250.20">
    <property type="entry name" value="MFS general substrate transporter like domains"/>
    <property type="match status" value="1"/>
</dbReference>
<dbReference type="GO" id="GO:0008234">
    <property type="term" value="F:cysteine-type peptidase activity"/>
    <property type="evidence" value="ECO:0007669"/>
    <property type="project" value="UniProtKB-KW"/>
</dbReference>
<feature type="transmembrane region" description="Helical" evidence="11">
    <location>
        <begin position="169"/>
        <end position="193"/>
    </location>
</feature>
<keyword evidence="8 11" id="KW-0472">Membrane</keyword>
<evidence type="ECO:0000256" key="1">
    <source>
        <dbReference type="ARBA" id="ARBA00004141"/>
    </source>
</evidence>
<evidence type="ECO:0000256" key="11">
    <source>
        <dbReference type="SAM" id="Phobius"/>
    </source>
</evidence>
<comment type="subcellular location">
    <subcellularLocation>
        <location evidence="1">Membrane</location>
        <topology evidence="1">Multi-pass membrane protein</topology>
    </subcellularLocation>
</comment>
<evidence type="ECO:0000256" key="2">
    <source>
        <dbReference type="ARBA" id="ARBA00005234"/>
    </source>
</evidence>
<evidence type="ECO:0008006" key="16">
    <source>
        <dbReference type="Google" id="ProtNLM"/>
    </source>
</evidence>
<dbReference type="Pfam" id="PF02902">
    <property type="entry name" value="Peptidase_C48"/>
    <property type="match status" value="1"/>
</dbReference>
<keyword evidence="15" id="KW-1185">Reference proteome</keyword>
<feature type="transmembrane region" description="Helical" evidence="11">
    <location>
        <begin position="232"/>
        <end position="249"/>
    </location>
</feature>
<proteinExistence type="inferred from homology"/>
<dbReference type="SUPFAM" id="SSF54001">
    <property type="entry name" value="Cysteine proteinases"/>
    <property type="match status" value="1"/>
</dbReference>
<feature type="transmembrane region" description="Helical" evidence="11">
    <location>
        <begin position="51"/>
        <end position="76"/>
    </location>
</feature>
<comment type="caution">
    <text evidence="14">The sequence shown here is derived from an EMBL/GenBank/DDBJ whole genome shotgun (WGS) entry which is preliminary data.</text>
</comment>
<accession>A0ABD2IDA1</accession>
<dbReference type="Gene3D" id="3.40.395.10">
    <property type="entry name" value="Adenoviral Proteinase, Chain A"/>
    <property type="match status" value="1"/>
</dbReference>
<evidence type="ECO:0000256" key="10">
    <source>
        <dbReference type="SAM" id="MobiDB-lite"/>
    </source>
</evidence>
<comment type="similarity">
    <text evidence="2">Belongs to the peptidase C48 family.</text>
</comment>
<evidence type="ECO:0000256" key="7">
    <source>
        <dbReference type="ARBA" id="ARBA00022989"/>
    </source>
</evidence>